<dbReference type="InterPro" id="IPR016156">
    <property type="entry name" value="FAD/NAD-linked_Rdtase_dimer_sf"/>
</dbReference>
<feature type="domain" description="FAD/NAD(P)-binding" evidence="8">
    <location>
        <begin position="1"/>
        <end position="289"/>
    </location>
</feature>
<dbReference type="InterPro" id="IPR036188">
    <property type="entry name" value="FAD/NAD-bd_sf"/>
</dbReference>
<dbReference type="EC" id="1.11.1.1" evidence="9"/>
<dbReference type="PANTHER" id="PTHR43429:SF1">
    <property type="entry name" value="NAD(P)H SULFUR OXIDOREDUCTASE (COA-DEPENDENT)"/>
    <property type="match status" value="1"/>
</dbReference>
<keyword evidence="3" id="KW-0285">Flavoprotein</keyword>
<evidence type="ECO:0000313" key="9">
    <source>
        <dbReference type="EMBL" id="CUN80511.1"/>
    </source>
</evidence>
<dbReference type="PANTHER" id="PTHR43429">
    <property type="entry name" value="PYRIDINE NUCLEOTIDE-DISULFIDE OXIDOREDUCTASE DOMAIN-CONTAINING"/>
    <property type="match status" value="1"/>
</dbReference>
<evidence type="ECO:0000259" key="7">
    <source>
        <dbReference type="Pfam" id="PF02852"/>
    </source>
</evidence>
<evidence type="ECO:0000259" key="8">
    <source>
        <dbReference type="Pfam" id="PF07992"/>
    </source>
</evidence>
<organism evidence="9 10">
    <name type="scientific">Clostridium disporicum</name>
    <dbReference type="NCBI Taxonomy" id="84024"/>
    <lineage>
        <taxon>Bacteria</taxon>
        <taxon>Bacillati</taxon>
        <taxon>Bacillota</taxon>
        <taxon>Clostridia</taxon>
        <taxon>Eubacteriales</taxon>
        <taxon>Clostridiaceae</taxon>
        <taxon>Clostridium</taxon>
    </lineage>
</organism>
<evidence type="ECO:0000313" key="10">
    <source>
        <dbReference type="Proteomes" id="UP000095594"/>
    </source>
</evidence>
<dbReference type="OrthoDB" id="9802028at2"/>
<dbReference type="InterPro" id="IPR004099">
    <property type="entry name" value="Pyr_nucl-diS_OxRdtase_dimer"/>
</dbReference>
<dbReference type="Pfam" id="PF02852">
    <property type="entry name" value="Pyr_redox_dim"/>
    <property type="match status" value="1"/>
</dbReference>
<dbReference type="SUPFAM" id="SSF51905">
    <property type="entry name" value="FAD/NAD(P)-binding domain"/>
    <property type="match status" value="1"/>
</dbReference>
<name>A0A173ZW63_9CLOT</name>
<dbReference type="RefSeq" id="WP_055263617.1">
    <property type="nucleotide sequence ID" value="NZ_CABIXQ010000003.1"/>
</dbReference>
<evidence type="ECO:0000256" key="2">
    <source>
        <dbReference type="ARBA" id="ARBA00009130"/>
    </source>
</evidence>
<dbReference type="Gene3D" id="3.50.50.60">
    <property type="entry name" value="FAD/NAD(P)-binding domain"/>
    <property type="match status" value="2"/>
</dbReference>
<dbReference type="SUPFAM" id="SSF55424">
    <property type="entry name" value="FAD/NAD-linked reductases, dimerisation (C-terminal) domain"/>
    <property type="match status" value="1"/>
</dbReference>
<dbReference type="InterPro" id="IPR050260">
    <property type="entry name" value="FAD-bd_OxRdtase"/>
</dbReference>
<gene>
    <name evidence="9" type="primary">nox_1</name>
    <name evidence="9" type="ORF">ERS852471_00512</name>
</gene>
<dbReference type="PRINTS" id="PR00411">
    <property type="entry name" value="PNDRDTASEI"/>
</dbReference>
<accession>A0A173ZW63</accession>
<evidence type="ECO:0000256" key="4">
    <source>
        <dbReference type="ARBA" id="ARBA00022827"/>
    </source>
</evidence>
<dbReference type="PRINTS" id="PR00368">
    <property type="entry name" value="FADPNR"/>
</dbReference>
<evidence type="ECO:0000256" key="1">
    <source>
        <dbReference type="ARBA" id="ARBA00001974"/>
    </source>
</evidence>
<comment type="similarity">
    <text evidence="2">Belongs to the class-III pyridine nucleotide-disulfide oxidoreductase family.</text>
</comment>
<dbReference type="NCBIfam" id="NF007123">
    <property type="entry name" value="PRK09564.1"/>
    <property type="match status" value="1"/>
</dbReference>
<proteinExistence type="inferred from homology"/>
<dbReference type="Proteomes" id="UP000095594">
    <property type="component" value="Unassembled WGS sequence"/>
</dbReference>
<evidence type="ECO:0000256" key="3">
    <source>
        <dbReference type="ARBA" id="ARBA00022630"/>
    </source>
</evidence>
<evidence type="ECO:0000256" key="5">
    <source>
        <dbReference type="ARBA" id="ARBA00023002"/>
    </source>
</evidence>
<feature type="domain" description="Pyridine nucleotide-disulphide oxidoreductase dimerisation" evidence="7">
    <location>
        <begin position="330"/>
        <end position="432"/>
    </location>
</feature>
<keyword evidence="9" id="KW-0575">Peroxidase</keyword>
<protein>
    <submittedName>
        <fullName evidence="9">Coenzyme A disulfide reductase</fullName>
        <ecNumber evidence="9">1.11.1.1</ecNumber>
    </submittedName>
</protein>
<comment type="cofactor">
    <cofactor evidence="1">
        <name>FAD</name>
        <dbReference type="ChEBI" id="CHEBI:57692"/>
    </cofactor>
</comment>
<keyword evidence="4" id="KW-0274">FAD</keyword>
<sequence>MKVVIIGGIAAGMSAAAKFKRLCPNDEVIVYEKGDIVSFGACGLPYYVGGFFEDSNEMIARTPEKFRESGVDIFTKHEVLGIDFDSKTLKVKNIRDNEEFTDSYDKLMIATGARAIIPPIKNVNLENVLTLKSMEDGNRIKALLSNPDLKKVTIIGAGFIGLEAVEAAKQKGKEVTVVQLQDRVLAEVFDKEITDLLEEEIRSHEVNLLLNETVLELGGDTKVNKVITNKGEFETDLVILATGVRPNTEFITDQRIEKLRNGAIVVDKFGRTSIEDVYAAGDCATINNYVSEKEAYVPLATGANKLGRIVGENLAGQNNCFQGSLASSCIKVMNMEAARTGLSEKEVKELGFDYKTKFISDMNQTSYYPGRQKIYVKLIYDAHSKVILGGQVAGYKDAVQRCNVLAACIFGKMTTEQLGMLDLCYAPPFARTWDVLNVAGNVSK</sequence>
<evidence type="ECO:0000256" key="6">
    <source>
        <dbReference type="ARBA" id="ARBA00023284"/>
    </source>
</evidence>
<dbReference type="EMBL" id="CYZX01000003">
    <property type="protein sequence ID" value="CUN80511.1"/>
    <property type="molecule type" value="Genomic_DNA"/>
</dbReference>
<dbReference type="AlphaFoldDB" id="A0A173ZW63"/>
<dbReference type="InterPro" id="IPR023753">
    <property type="entry name" value="FAD/NAD-binding_dom"/>
</dbReference>
<reference evidence="9 10" key="1">
    <citation type="submission" date="2015-09" db="EMBL/GenBank/DDBJ databases">
        <authorList>
            <consortium name="Pathogen Informatics"/>
        </authorList>
    </citation>
    <scope>NUCLEOTIDE SEQUENCE [LARGE SCALE GENOMIC DNA]</scope>
    <source>
        <strain evidence="9 10">2789STDY5834856</strain>
    </source>
</reference>
<dbReference type="Pfam" id="PF07992">
    <property type="entry name" value="Pyr_redox_2"/>
    <property type="match status" value="1"/>
</dbReference>
<dbReference type="GO" id="GO:0016692">
    <property type="term" value="F:NADH peroxidase activity"/>
    <property type="evidence" value="ECO:0007669"/>
    <property type="project" value="UniProtKB-EC"/>
</dbReference>
<keyword evidence="5 9" id="KW-0560">Oxidoreductase</keyword>
<keyword evidence="6" id="KW-0676">Redox-active center</keyword>